<dbReference type="GeneID" id="37047341"/>
<feature type="region of interest" description="Disordered" evidence="1">
    <location>
        <begin position="1"/>
        <end position="47"/>
    </location>
</feature>
<dbReference type="AlphaFoldDB" id="A0A316YYC2"/>
<keyword evidence="4" id="KW-1185">Reference proteome</keyword>
<keyword evidence="2" id="KW-1133">Transmembrane helix</keyword>
<dbReference type="Proteomes" id="UP000245768">
    <property type="component" value="Unassembled WGS sequence"/>
</dbReference>
<feature type="compositionally biased region" description="Low complexity" evidence="1">
    <location>
        <begin position="7"/>
        <end position="47"/>
    </location>
</feature>
<accession>A0A316YYC2</accession>
<evidence type="ECO:0000313" key="3">
    <source>
        <dbReference type="EMBL" id="PWN93764.1"/>
    </source>
</evidence>
<evidence type="ECO:0000256" key="1">
    <source>
        <dbReference type="SAM" id="MobiDB-lite"/>
    </source>
</evidence>
<feature type="transmembrane region" description="Helical" evidence="2">
    <location>
        <begin position="55"/>
        <end position="82"/>
    </location>
</feature>
<keyword evidence="2" id="KW-0812">Transmembrane</keyword>
<dbReference type="InParanoid" id="A0A316YYC2"/>
<evidence type="ECO:0000313" key="4">
    <source>
        <dbReference type="Proteomes" id="UP000245768"/>
    </source>
</evidence>
<protein>
    <submittedName>
        <fullName evidence="3">Uncharacterized protein</fullName>
    </submittedName>
</protein>
<evidence type="ECO:0000256" key="2">
    <source>
        <dbReference type="SAM" id="Phobius"/>
    </source>
</evidence>
<keyword evidence="2" id="KW-0472">Membrane</keyword>
<proteinExistence type="predicted"/>
<sequence>MVRLPLPSSRIPSFESSSSSFPSSSSSSMPRWPATSYESTWSCSSSSSEYASSTLSLFVGFFTLLLFLLPLLAATLLFICLLRRSASFLASSLRSLATSSFRLWSSLANSVSRSR</sequence>
<reference evidence="3 4" key="1">
    <citation type="journal article" date="2018" name="Mol. Biol. Evol.">
        <title>Broad Genomic Sampling Reveals a Smut Pathogenic Ancestry of the Fungal Clade Ustilaginomycotina.</title>
        <authorList>
            <person name="Kijpornyongpan T."/>
            <person name="Mondo S.J."/>
            <person name="Barry K."/>
            <person name="Sandor L."/>
            <person name="Lee J."/>
            <person name="Lipzen A."/>
            <person name="Pangilinan J."/>
            <person name="LaButti K."/>
            <person name="Hainaut M."/>
            <person name="Henrissat B."/>
            <person name="Grigoriev I.V."/>
            <person name="Spatafora J.W."/>
            <person name="Aime M.C."/>
        </authorList>
    </citation>
    <scope>NUCLEOTIDE SEQUENCE [LARGE SCALE GENOMIC DNA]</scope>
    <source>
        <strain evidence="3 4">MCA 4198</strain>
    </source>
</reference>
<dbReference type="RefSeq" id="XP_025380962.1">
    <property type="nucleotide sequence ID" value="XM_025525425.1"/>
</dbReference>
<organism evidence="3 4">
    <name type="scientific">Acaromyces ingoldii</name>
    <dbReference type="NCBI Taxonomy" id="215250"/>
    <lineage>
        <taxon>Eukaryota</taxon>
        <taxon>Fungi</taxon>
        <taxon>Dikarya</taxon>
        <taxon>Basidiomycota</taxon>
        <taxon>Ustilaginomycotina</taxon>
        <taxon>Exobasidiomycetes</taxon>
        <taxon>Exobasidiales</taxon>
        <taxon>Cryptobasidiaceae</taxon>
        <taxon>Acaromyces</taxon>
    </lineage>
</organism>
<name>A0A316YYC2_9BASI</name>
<dbReference type="EMBL" id="KZ819634">
    <property type="protein sequence ID" value="PWN93764.1"/>
    <property type="molecule type" value="Genomic_DNA"/>
</dbReference>
<gene>
    <name evidence="3" type="ORF">FA10DRAFT_30931</name>
</gene>